<keyword evidence="1" id="KW-1133">Transmembrane helix</keyword>
<keyword evidence="1" id="KW-0472">Membrane</keyword>
<accession>A0A2V1E104</accession>
<dbReference type="OrthoDB" id="5429634at2759"/>
<keyword evidence="1" id="KW-0812">Transmembrane</keyword>
<feature type="transmembrane region" description="Helical" evidence="1">
    <location>
        <begin position="20"/>
        <end position="46"/>
    </location>
</feature>
<dbReference type="Proteomes" id="UP000244855">
    <property type="component" value="Unassembled WGS sequence"/>
</dbReference>
<evidence type="ECO:0000313" key="3">
    <source>
        <dbReference type="Proteomes" id="UP000244855"/>
    </source>
</evidence>
<dbReference type="AlphaFoldDB" id="A0A2V1E104"/>
<sequence length="224" mass="25005">MNWGSSSDLAIDVYLFKSYSIGQATLISGCLANVPQLLLSFGYFILNNLCTVMANAEEWNNMSRTRKGLRVTDPKGDQRSTYFLQLPYRYSLPLMTTSSILHWLLSQSFFLVRIDYNKLDEVSIFETATCGFSLSSFYVTISVWFCLLCAVGVAGLKKLRIRMPVAASCSLAISAACHRDPSEVGVQFSKVQWGVMKFSVEEGVPHCSFSAQPVKKPKVGTRYL</sequence>
<gene>
    <name evidence="2" type="ORF">DM02DRAFT_519115</name>
</gene>
<feature type="transmembrane region" description="Helical" evidence="1">
    <location>
        <begin position="132"/>
        <end position="156"/>
    </location>
</feature>
<evidence type="ECO:0000256" key="1">
    <source>
        <dbReference type="SAM" id="Phobius"/>
    </source>
</evidence>
<reference evidence="2 3" key="1">
    <citation type="journal article" date="2018" name="Sci. Rep.">
        <title>Comparative genomics provides insights into the lifestyle and reveals functional heterogeneity of dark septate endophytic fungi.</title>
        <authorList>
            <person name="Knapp D.G."/>
            <person name="Nemeth J.B."/>
            <person name="Barry K."/>
            <person name="Hainaut M."/>
            <person name="Henrissat B."/>
            <person name="Johnson J."/>
            <person name="Kuo A."/>
            <person name="Lim J.H.P."/>
            <person name="Lipzen A."/>
            <person name="Nolan M."/>
            <person name="Ohm R.A."/>
            <person name="Tamas L."/>
            <person name="Grigoriev I.V."/>
            <person name="Spatafora J.W."/>
            <person name="Nagy L.G."/>
            <person name="Kovacs G.M."/>
        </authorList>
    </citation>
    <scope>NUCLEOTIDE SEQUENCE [LARGE SCALE GENOMIC DNA]</scope>
    <source>
        <strain evidence="2 3">DSE2036</strain>
    </source>
</reference>
<dbReference type="PANTHER" id="PTHR35395">
    <property type="entry name" value="DUF6536 DOMAIN-CONTAINING PROTEIN"/>
    <property type="match status" value="1"/>
</dbReference>
<dbReference type="EMBL" id="KZ805323">
    <property type="protein sequence ID" value="PVI04238.1"/>
    <property type="molecule type" value="Genomic_DNA"/>
</dbReference>
<dbReference type="STRING" id="97972.A0A2V1E104"/>
<keyword evidence="3" id="KW-1185">Reference proteome</keyword>
<proteinExistence type="predicted"/>
<dbReference type="PANTHER" id="PTHR35395:SF1">
    <property type="entry name" value="DUF6536 DOMAIN-CONTAINING PROTEIN"/>
    <property type="match status" value="1"/>
</dbReference>
<evidence type="ECO:0000313" key="2">
    <source>
        <dbReference type="EMBL" id="PVI04238.1"/>
    </source>
</evidence>
<protein>
    <submittedName>
        <fullName evidence="2">Uncharacterized protein</fullName>
    </submittedName>
</protein>
<organism evidence="2 3">
    <name type="scientific">Periconia macrospinosa</name>
    <dbReference type="NCBI Taxonomy" id="97972"/>
    <lineage>
        <taxon>Eukaryota</taxon>
        <taxon>Fungi</taxon>
        <taxon>Dikarya</taxon>
        <taxon>Ascomycota</taxon>
        <taxon>Pezizomycotina</taxon>
        <taxon>Dothideomycetes</taxon>
        <taxon>Pleosporomycetidae</taxon>
        <taxon>Pleosporales</taxon>
        <taxon>Massarineae</taxon>
        <taxon>Periconiaceae</taxon>
        <taxon>Periconia</taxon>
    </lineage>
</organism>
<name>A0A2V1E104_9PLEO</name>
<feature type="transmembrane region" description="Helical" evidence="1">
    <location>
        <begin position="92"/>
        <end position="112"/>
    </location>
</feature>